<dbReference type="PROSITE" id="PS51755">
    <property type="entry name" value="OMPR_PHOB"/>
    <property type="match status" value="1"/>
</dbReference>
<sequence>MRLLLAEDARLVREPLVHALQRAGWAVDVAADGEHALELALSVAYDAVVLDIMLPALDGLSVLREIRAASCGVPVVLLTARSDVRDRVRGLNMGADDYLPKPFHVQELIARLGAVTRRHAAAPTQTFEACGLVLDPVARQLVGPRASIGLTGKEALILEALMRRAGGVVPRRVIEEAAWGAGPGSPGRLEAQISSLRTKLGKAGAHARIETVRGVGYVLREASNA</sequence>
<evidence type="ECO:0000256" key="3">
    <source>
        <dbReference type="PROSITE-ProRule" id="PRU01091"/>
    </source>
</evidence>
<dbReference type="Pfam" id="PF00072">
    <property type="entry name" value="Response_reg"/>
    <property type="match status" value="1"/>
</dbReference>
<evidence type="ECO:0000256" key="2">
    <source>
        <dbReference type="PROSITE-ProRule" id="PRU00169"/>
    </source>
</evidence>
<dbReference type="SUPFAM" id="SSF52172">
    <property type="entry name" value="CheY-like"/>
    <property type="match status" value="1"/>
</dbReference>
<evidence type="ECO:0000313" key="6">
    <source>
        <dbReference type="EMBL" id="MDM8275309.1"/>
    </source>
</evidence>
<keyword evidence="7" id="KW-1185">Reference proteome</keyword>
<dbReference type="InterPro" id="IPR036388">
    <property type="entry name" value="WH-like_DNA-bd_sf"/>
</dbReference>
<dbReference type="InterPro" id="IPR001867">
    <property type="entry name" value="OmpR/PhoB-type_DNA-bd"/>
</dbReference>
<dbReference type="InterPro" id="IPR016032">
    <property type="entry name" value="Sig_transdc_resp-reg_C-effctor"/>
</dbReference>
<evidence type="ECO:0000256" key="1">
    <source>
        <dbReference type="ARBA" id="ARBA00023125"/>
    </source>
</evidence>
<protein>
    <submittedName>
        <fullName evidence="6">Response regulator transcription factor</fullName>
    </submittedName>
</protein>
<dbReference type="RefSeq" id="WP_289545308.1">
    <property type="nucleotide sequence ID" value="NZ_JAUDDZ010000010.1"/>
</dbReference>
<dbReference type="CDD" id="cd00383">
    <property type="entry name" value="trans_reg_C"/>
    <property type="match status" value="1"/>
</dbReference>
<dbReference type="InterPro" id="IPR039420">
    <property type="entry name" value="WalR-like"/>
</dbReference>
<dbReference type="PROSITE" id="PS50110">
    <property type="entry name" value="RESPONSE_REGULATORY"/>
    <property type="match status" value="1"/>
</dbReference>
<comment type="caution">
    <text evidence="6">The sequence shown here is derived from an EMBL/GenBank/DDBJ whole genome shotgun (WGS) entry which is preliminary data.</text>
</comment>
<dbReference type="InterPro" id="IPR011006">
    <property type="entry name" value="CheY-like_superfamily"/>
</dbReference>
<feature type="DNA-binding region" description="OmpR/PhoB-type" evidence="3">
    <location>
        <begin position="124"/>
        <end position="221"/>
    </location>
</feature>
<dbReference type="PANTHER" id="PTHR48111">
    <property type="entry name" value="REGULATOR OF RPOS"/>
    <property type="match status" value="1"/>
</dbReference>
<dbReference type="Gene3D" id="1.10.10.10">
    <property type="entry name" value="Winged helix-like DNA-binding domain superfamily/Winged helix DNA-binding domain"/>
    <property type="match status" value="1"/>
</dbReference>
<gene>
    <name evidence="6" type="ORF">QUW28_07370</name>
</gene>
<reference evidence="6 7" key="2">
    <citation type="submission" date="2023-06" db="EMBL/GenBank/DDBJ databases">
        <authorList>
            <person name="Zeman M."/>
            <person name="Kubasova T."/>
            <person name="Jahodarova E."/>
            <person name="Nykrynova M."/>
            <person name="Rychlik I."/>
        </authorList>
    </citation>
    <scope>NUCLEOTIDE SEQUENCE [LARGE SCALE GENOMIC DNA]</scope>
    <source>
        <strain evidence="6 7">154_Feed</strain>
    </source>
</reference>
<accession>A0ABT7VBQ7</accession>
<dbReference type="SUPFAM" id="SSF46894">
    <property type="entry name" value="C-terminal effector domain of the bipartite response regulators"/>
    <property type="match status" value="1"/>
</dbReference>
<dbReference type="InterPro" id="IPR001789">
    <property type="entry name" value="Sig_transdc_resp-reg_receiver"/>
</dbReference>
<dbReference type="SMART" id="SM00862">
    <property type="entry name" value="Trans_reg_C"/>
    <property type="match status" value="1"/>
</dbReference>
<dbReference type="Gene3D" id="3.40.50.2300">
    <property type="match status" value="1"/>
</dbReference>
<evidence type="ECO:0000259" key="4">
    <source>
        <dbReference type="PROSITE" id="PS50110"/>
    </source>
</evidence>
<feature type="domain" description="Response regulatory" evidence="4">
    <location>
        <begin position="2"/>
        <end position="116"/>
    </location>
</feature>
<dbReference type="EMBL" id="JAUDDZ010000010">
    <property type="protein sequence ID" value="MDM8275309.1"/>
    <property type="molecule type" value="Genomic_DNA"/>
</dbReference>
<evidence type="ECO:0000259" key="5">
    <source>
        <dbReference type="PROSITE" id="PS51755"/>
    </source>
</evidence>
<dbReference type="Gene3D" id="6.10.250.690">
    <property type="match status" value="1"/>
</dbReference>
<feature type="domain" description="OmpR/PhoB-type" evidence="5">
    <location>
        <begin position="124"/>
        <end position="221"/>
    </location>
</feature>
<proteinExistence type="predicted"/>
<dbReference type="PANTHER" id="PTHR48111:SF36">
    <property type="entry name" value="TRANSCRIPTIONAL REGULATORY PROTEIN CUTR"/>
    <property type="match status" value="1"/>
</dbReference>
<dbReference type="Proteomes" id="UP001529421">
    <property type="component" value="Unassembled WGS sequence"/>
</dbReference>
<reference evidence="7" key="1">
    <citation type="submission" date="2023-06" db="EMBL/GenBank/DDBJ databases">
        <title>Identification and characterization of horizontal gene transfer across gut microbiota members of farm animals based on homology search.</title>
        <authorList>
            <person name="Zeman M."/>
            <person name="Kubasova T."/>
            <person name="Jahodarova E."/>
            <person name="Nykrynova M."/>
            <person name="Rychlik I."/>
        </authorList>
    </citation>
    <scope>NUCLEOTIDE SEQUENCE [LARGE SCALE GENOMIC DNA]</scope>
    <source>
        <strain evidence="7">154_Feed</strain>
    </source>
</reference>
<keyword evidence="2" id="KW-0597">Phosphoprotein</keyword>
<evidence type="ECO:0000313" key="7">
    <source>
        <dbReference type="Proteomes" id="UP001529421"/>
    </source>
</evidence>
<feature type="modified residue" description="4-aspartylphosphate" evidence="2">
    <location>
        <position position="51"/>
    </location>
</feature>
<keyword evidence="1 3" id="KW-0238">DNA-binding</keyword>
<name>A0ABT7VBQ7_9ACTN</name>
<dbReference type="Pfam" id="PF00486">
    <property type="entry name" value="Trans_reg_C"/>
    <property type="match status" value="1"/>
</dbReference>
<organism evidence="6 7">
    <name type="scientific">Enorma phocaeensis</name>
    <dbReference type="NCBI Taxonomy" id="1871019"/>
    <lineage>
        <taxon>Bacteria</taxon>
        <taxon>Bacillati</taxon>
        <taxon>Actinomycetota</taxon>
        <taxon>Coriobacteriia</taxon>
        <taxon>Coriobacteriales</taxon>
        <taxon>Coriobacteriaceae</taxon>
        <taxon>Enorma</taxon>
    </lineage>
</organism>
<dbReference type="SMART" id="SM00448">
    <property type="entry name" value="REC"/>
    <property type="match status" value="1"/>
</dbReference>